<evidence type="ECO:0000256" key="2">
    <source>
        <dbReference type="ARBA" id="ARBA00022801"/>
    </source>
</evidence>
<dbReference type="PANTHER" id="PTHR11070">
    <property type="entry name" value="UVRD / RECB / PCRA DNA HELICASE FAMILY MEMBER"/>
    <property type="match status" value="1"/>
</dbReference>
<dbReference type="PROSITE" id="PS51198">
    <property type="entry name" value="UVRD_HELICASE_ATP_BIND"/>
    <property type="match status" value="1"/>
</dbReference>
<accession>A0ABS5XTW1</accession>
<evidence type="ECO:0000313" key="9">
    <source>
        <dbReference type="Proteomes" id="UP000740605"/>
    </source>
</evidence>
<evidence type="ECO:0000256" key="3">
    <source>
        <dbReference type="ARBA" id="ARBA00022806"/>
    </source>
</evidence>
<feature type="binding site" evidence="5">
    <location>
        <begin position="221"/>
        <end position="228"/>
    </location>
    <ligand>
        <name>ATP</name>
        <dbReference type="ChEBI" id="CHEBI:30616"/>
    </ligand>
</feature>
<sequence length="760" mass="82484">MPESTTPDAPDDDVFALPARLTRKLDPALVDADRARFTEIEQALAAQERRLTARRDALLREAVSPGQRAVERDAEVRDLTARLRMLGRFGLDACIGRMVDEAGTITYIGRFGLADAADDRLLMDWRAPASAPFFAASAARPMGLTSRRRYRWHGGRVVDYWDEVFAPDGIDHSAALDDQSAFIASLGASRSPQMRDVLATIQSDQDAIIRAGSSGALVVDGGPGTGKTVVALHRAAFLLYDDARVRHGRGGLLFVGPHRPYVDYVDDVLPSLGEDGALVCAVGDLVPVGMPPRTEQDAVVRRLKGDGRMVDAVEAAVRLWQRPPTRTQGIDTAVGVVPVTPAEWTEIFADADTASHNAVHARGWDRLLDLLEERIESAEAEDRTEFASGDPWEEGGFDAYGSGWDDDESVRDGLENDDELRSLFDRAWPLLDPDRLVRGLFASRAMLARCAPWLESADLDLLTTERETAAAAASGSASADRPAPAPWTDVDLPLLDAARLLVGDPGAEARARAARRESADARRVMSDVVSDLIAADDSDLRLMSMLRGQDLRRTLVDEATDVGDPYAGPFDHLVVDEAQELSDAQWRMLLRRCPSRSLTIVGDRAQARQGFAESWEERLARIGAGRVAVATLTVNYRTPEEVMDAAGPVIRAALPDANVPTSIRRTGIPVRYGPRADLSAVVDAWEAAADEGTAVVVGAPEFGSRPRVMSLDPWRVKGLEFDLVVLVDPDRFEPGLAGAVDRYVAMTRATQQLVILGGGI</sequence>
<comment type="caution">
    <text evidence="8">The sequence shown here is derived from an EMBL/GenBank/DDBJ whole genome shotgun (WGS) entry which is preliminary data.</text>
</comment>
<reference evidence="8 9" key="1">
    <citation type="submission" date="2021-03" db="EMBL/GenBank/DDBJ databases">
        <title>Microbacterium pauli sp. nov., isolated from microfiltered milk.</title>
        <authorList>
            <person name="Bellassi P."/>
            <person name="Fontana A."/>
            <person name="Callegari M.L."/>
            <person name="Lorenzo M."/>
            <person name="Cappa F."/>
        </authorList>
    </citation>
    <scope>NUCLEOTIDE SEQUENCE [LARGE SCALE GENOMIC DNA]</scope>
    <source>
        <strain evidence="8 9">DSM 18909</strain>
    </source>
</reference>
<dbReference type="EMBL" id="JAFLHG010000006">
    <property type="protein sequence ID" value="MBT8797959.1"/>
    <property type="molecule type" value="Genomic_DNA"/>
</dbReference>
<feature type="region of interest" description="Disordered" evidence="6">
    <location>
        <begin position="381"/>
        <end position="412"/>
    </location>
</feature>
<dbReference type="Proteomes" id="UP000740605">
    <property type="component" value="Unassembled WGS sequence"/>
</dbReference>
<dbReference type="InterPro" id="IPR027417">
    <property type="entry name" value="P-loop_NTPase"/>
</dbReference>
<name>A0ABS5XTW1_9MICO</name>
<dbReference type="SUPFAM" id="SSF52540">
    <property type="entry name" value="P-loop containing nucleoside triphosphate hydrolases"/>
    <property type="match status" value="1"/>
</dbReference>
<keyword evidence="3 5" id="KW-0347">Helicase</keyword>
<evidence type="ECO:0000256" key="6">
    <source>
        <dbReference type="SAM" id="MobiDB-lite"/>
    </source>
</evidence>
<gene>
    <name evidence="8" type="ORF">J0P97_07735</name>
</gene>
<dbReference type="NCBIfam" id="NF041254">
    <property type="entry name" value="motor_HelR"/>
    <property type="match status" value="1"/>
</dbReference>
<evidence type="ECO:0000313" key="8">
    <source>
        <dbReference type="EMBL" id="MBT8797959.1"/>
    </source>
</evidence>
<evidence type="ECO:0000256" key="4">
    <source>
        <dbReference type="ARBA" id="ARBA00022840"/>
    </source>
</evidence>
<dbReference type="PANTHER" id="PTHR11070:SF45">
    <property type="entry name" value="DNA 3'-5' HELICASE"/>
    <property type="match status" value="1"/>
</dbReference>
<proteinExistence type="predicted"/>
<keyword evidence="4 5" id="KW-0067">ATP-binding</keyword>
<feature type="domain" description="UvrD-like helicase ATP-binding" evidence="7">
    <location>
        <begin position="200"/>
        <end position="639"/>
    </location>
</feature>
<dbReference type="InterPro" id="IPR014016">
    <property type="entry name" value="UvrD-like_ATP-bd"/>
</dbReference>
<evidence type="ECO:0000259" key="7">
    <source>
        <dbReference type="PROSITE" id="PS51198"/>
    </source>
</evidence>
<dbReference type="InterPro" id="IPR000212">
    <property type="entry name" value="DNA_helicase_UvrD/REP"/>
</dbReference>
<evidence type="ECO:0000256" key="5">
    <source>
        <dbReference type="PROSITE-ProRule" id="PRU00560"/>
    </source>
</evidence>
<organism evidence="8 9">
    <name type="scientific">Microbacterium flavum</name>
    <dbReference type="NCBI Taxonomy" id="415216"/>
    <lineage>
        <taxon>Bacteria</taxon>
        <taxon>Bacillati</taxon>
        <taxon>Actinomycetota</taxon>
        <taxon>Actinomycetes</taxon>
        <taxon>Micrococcales</taxon>
        <taxon>Microbacteriaceae</taxon>
        <taxon>Microbacterium</taxon>
    </lineage>
</organism>
<dbReference type="Gene3D" id="3.40.50.300">
    <property type="entry name" value="P-loop containing nucleotide triphosphate hydrolases"/>
    <property type="match status" value="3"/>
</dbReference>
<keyword evidence="9" id="KW-1185">Reference proteome</keyword>
<keyword evidence="1 5" id="KW-0547">Nucleotide-binding</keyword>
<protein>
    <submittedName>
        <fullName evidence="8">AAA family ATPase</fullName>
    </submittedName>
</protein>
<evidence type="ECO:0000256" key="1">
    <source>
        <dbReference type="ARBA" id="ARBA00022741"/>
    </source>
</evidence>
<dbReference type="RefSeq" id="WP_215487203.1">
    <property type="nucleotide sequence ID" value="NZ_BAAAPJ010000002.1"/>
</dbReference>
<keyword evidence="2 5" id="KW-0378">Hydrolase</keyword>